<feature type="chain" id="PRO_5013041896" evidence="1">
    <location>
        <begin position="24"/>
        <end position="128"/>
    </location>
</feature>
<accession>A0A1M4XXQ6</accession>
<dbReference type="SMART" id="SM00450">
    <property type="entry name" value="RHOD"/>
    <property type="match status" value="1"/>
</dbReference>
<dbReference type="Gene3D" id="3.40.250.10">
    <property type="entry name" value="Rhodanese-like domain"/>
    <property type="match status" value="1"/>
</dbReference>
<dbReference type="EMBL" id="FQTW01000011">
    <property type="protein sequence ID" value="SHE98083.1"/>
    <property type="molecule type" value="Genomic_DNA"/>
</dbReference>
<keyword evidence="1" id="KW-0732">Signal</keyword>
<dbReference type="InterPro" id="IPR036873">
    <property type="entry name" value="Rhodanese-like_dom_sf"/>
</dbReference>
<dbReference type="Proteomes" id="UP000184462">
    <property type="component" value="Unassembled WGS sequence"/>
</dbReference>
<dbReference type="InterPro" id="IPR001763">
    <property type="entry name" value="Rhodanese-like_dom"/>
</dbReference>
<dbReference type="InterPro" id="IPR050229">
    <property type="entry name" value="GlpE_sulfurtransferase"/>
</dbReference>
<evidence type="ECO:0000256" key="1">
    <source>
        <dbReference type="SAM" id="SignalP"/>
    </source>
</evidence>
<name>A0A1M4XXQ6_9FLAO</name>
<keyword evidence="3" id="KW-0808">Transferase</keyword>
<feature type="signal peptide" evidence="1">
    <location>
        <begin position="1"/>
        <end position="23"/>
    </location>
</feature>
<evidence type="ECO:0000259" key="2">
    <source>
        <dbReference type="PROSITE" id="PS50206"/>
    </source>
</evidence>
<dbReference type="AlphaFoldDB" id="A0A1M4XXQ6"/>
<keyword evidence="4" id="KW-1185">Reference proteome</keyword>
<evidence type="ECO:0000313" key="3">
    <source>
        <dbReference type="EMBL" id="SHE98083.1"/>
    </source>
</evidence>
<dbReference type="PANTHER" id="PTHR43031">
    <property type="entry name" value="FAD-DEPENDENT OXIDOREDUCTASE"/>
    <property type="match status" value="1"/>
</dbReference>
<protein>
    <submittedName>
        <fullName evidence="3">Rhodanese-related sulfurtransferase</fullName>
    </submittedName>
</protein>
<dbReference type="RefSeq" id="WP_073193627.1">
    <property type="nucleotide sequence ID" value="NZ_FQTW01000011.1"/>
</dbReference>
<dbReference type="OrthoDB" id="9800872at2"/>
<feature type="domain" description="Rhodanese" evidence="2">
    <location>
        <begin position="40"/>
        <end position="127"/>
    </location>
</feature>
<dbReference type="GO" id="GO:0016740">
    <property type="term" value="F:transferase activity"/>
    <property type="evidence" value="ECO:0007669"/>
    <property type="project" value="UniProtKB-KW"/>
</dbReference>
<dbReference type="STRING" id="1155689.SAMN05444278_11112"/>
<organism evidence="3 4">
    <name type="scientific">Psychroflexus salarius</name>
    <dbReference type="NCBI Taxonomy" id="1155689"/>
    <lineage>
        <taxon>Bacteria</taxon>
        <taxon>Pseudomonadati</taxon>
        <taxon>Bacteroidota</taxon>
        <taxon>Flavobacteriia</taxon>
        <taxon>Flavobacteriales</taxon>
        <taxon>Flavobacteriaceae</taxon>
        <taxon>Psychroflexus</taxon>
    </lineage>
</organism>
<sequence length="128" mass="14452">MTFQSLILVSLLSIIVACTTSTSQTVEVVEPQEFKDALNKHPQALLLDLRTPEEFQDAHISNAINIDFESDDFQSQLKSAVDTTSIVFIYCRTGNKSGQTNTMLQDMKIDSIIELSNGFESWQNRFEE</sequence>
<dbReference type="PROSITE" id="PS50206">
    <property type="entry name" value="RHODANESE_3"/>
    <property type="match status" value="1"/>
</dbReference>
<reference evidence="3 4" key="1">
    <citation type="submission" date="2016-11" db="EMBL/GenBank/DDBJ databases">
        <authorList>
            <person name="Jaros S."/>
            <person name="Januszkiewicz K."/>
            <person name="Wedrychowicz H."/>
        </authorList>
    </citation>
    <scope>NUCLEOTIDE SEQUENCE [LARGE SCALE GENOMIC DNA]</scope>
    <source>
        <strain evidence="3 4">DSM 25661</strain>
    </source>
</reference>
<dbReference type="PANTHER" id="PTHR43031:SF16">
    <property type="entry name" value="OXIDOREDUCTASE"/>
    <property type="match status" value="1"/>
</dbReference>
<dbReference type="Pfam" id="PF00581">
    <property type="entry name" value="Rhodanese"/>
    <property type="match status" value="1"/>
</dbReference>
<evidence type="ECO:0000313" key="4">
    <source>
        <dbReference type="Proteomes" id="UP000184462"/>
    </source>
</evidence>
<dbReference type="SUPFAM" id="SSF52821">
    <property type="entry name" value="Rhodanese/Cell cycle control phosphatase"/>
    <property type="match status" value="1"/>
</dbReference>
<gene>
    <name evidence="3" type="ORF">SAMN05444278_11112</name>
</gene>
<proteinExistence type="predicted"/>
<dbReference type="CDD" id="cd00158">
    <property type="entry name" value="RHOD"/>
    <property type="match status" value="1"/>
</dbReference>